<dbReference type="SMART" id="SM01134">
    <property type="entry name" value="DeoRC"/>
    <property type="match status" value="1"/>
</dbReference>
<proteinExistence type="predicted"/>
<dbReference type="RefSeq" id="WP_067557693.1">
    <property type="nucleotide sequence ID" value="NZ_CAKOCV010000029.1"/>
</dbReference>
<dbReference type="SMART" id="SM00420">
    <property type="entry name" value="HTH_DEOR"/>
    <property type="match status" value="1"/>
</dbReference>
<dbReference type="SUPFAM" id="SSF100950">
    <property type="entry name" value="NagB/RpiA/CoA transferase-like"/>
    <property type="match status" value="1"/>
</dbReference>
<evidence type="ECO:0000256" key="3">
    <source>
        <dbReference type="ARBA" id="ARBA00023163"/>
    </source>
</evidence>
<dbReference type="OrthoDB" id="9797223at2"/>
<dbReference type="STRING" id="1702221.AALO17_16800"/>
<dbReference type="InterPro" id="IPR036388">
    <property type="entry name" value="WH-like_DNA-bd_sf"/>
</dbReference>
<evidence type="ECO:0000259" key="4">
    <source>
        <dbReference type="PROSITE" id="PS51000"/>
    </source>
</evidence>
<dbReference type="InterPro" id="IPR014036">
    <property type="entry name" value="DeoR-like_C"/>
</dbReference>
<dbReference type="InterPro" id="IPR036390">
    <property type="entry name" value="WH_DNA-bd_sf"/>
</dbReference>
<dbReference type="InterPro" id="IPR001034">
    <property type="entry name" value="DeoR_HTH"/>
</dbReference>
<sequence>MNNSKRARERQTEIRQILQEREVVSVNEFCAHFGASIATIRNDLAYLEGKGYLQRVKGGAMSCEGKARSTSVAARLNLHKDAKARIAKELVSSEIKPNMTVILDAGSTGYYVAKELARQKIPCTVITTSAKTMMLLAPVEGMTVFTAGGKYDASQDAWHGEGALEGIKDMKADLYVLSPDGIADGSCNTSEETENEIKKQFVKMADRIVAAADGSKIGRPGDYIICSEDDVDKLYTEPVRTVVRSIND</sequence>
<dbReference type="SUPFAM" id="SSF46785">
    <property type="entry name" value="Winged helix' DNA-binding domain"/>
    <property type="match status" value="1"/>
</dbReference>
<keyword evidence="2" id="KW-0238">DNA-binding</keyword>
<feature type="domain" description="HTH deoR-type" evidence="4">
    <location>
        <begin position="7"/>
        <end position="62"/>
    </location>
</feature>
<dbReference type="GO" id="GO:0003700">
    <property type="term" value="F:DNA-binding transcription factor activity"/>
    <property type="evidence" value="ECO:0007669"/>
    <property type="project" value="InterPro"/>
</dbReference>
<dbReference type="Gene3D" id="1.10.10.10">
    <property type="entry name" value="Winged helix-like DNA-binding domain superfamily/Winged helix DNA-binding domain"/>
    <property type="match status" value="1"/>
</dbReference>
<accession>A0A140DVY7</accession>
<dbReference type="PROSITE" id="PS51000">
    <property type="entry name" value="HTH_DEOR_2"/>
    <property type="match status" value="1"/>
</dbReference>
<evidence type="ECO:0000256" key="2">
    <source>
        <dbReference type="ARBA" id="ARBA00023125"/>
    </source>
</evidence>
<gene>
    <name evidence="5" type="ORF">AALO17_16800</name>
</gene>
<evidence type="ECO:0000313" key="5">
    <source>
        <dbReference type="EMBL" id="AMK54814.1"/>
    </source>
</evidence>
<dbReference type="InterPro" id="IPR050313">
    <property type="entry name" value="Carb_Metab_HTH_regulators"/>
</dbReference>
<dbReference type="InterPro" id="IPR037171">
    <property type="entry name" value="NagB/RpiA_transferase-like"/>
</dbReference>
<name>A0A140DVY7_9FIRM</name>
<reference evidence="5 6" key="1">
    <citation type="journal article" date="2016" name="Gut Pathog.">
        <title>Whole genome sequencing of "Faecalibaculum rodentium" ALO17, isolated from C57BL/6J laboratory mouse feces.</title>
        <authorList>
            <person name="Lim S."/>
            <person name="Chang D.H."/>
            <person name="Ahn S."/>
            <person name="Kim B.C."/>
        </authorList>
    </citation>
    <scope>NUCLEOTIDE SEQUENCE [LARGE SCALE GENOMIC DNA]</scope>
    <source>
        <strain evidence="5 6">Alo17</strain>
    </source>
</reference>
<keyword evidence="6" id="KW-1185">Reference proteome</keyword>
<dbReference type="PANTHER" id="PTHR30363">
    <property type="entry name" value="HTH-TYPE TRANSCRIPTIONAL REGULATOR SRLR-RELATED"/>
    <property type="match status" value="1"/>
</dbReference>
<dbReference type="Gene3D" id="3.40.50.1360">
    <property type="match status" value="1"/>
</dbReference>
<keyword evidence="1" id="KW-0805">Transcription regulation</keyword>
<dbReference type="PANTHER" id="PTHR30363:SF44">
    <property type="entry name" value="AGA OPERON TRANSCRIPTIONAL REPRESSOR-RELATED"/>
    <property type="match status" value="1"/>
</dbReference>
<dbReference type="PROSITE" id="PS00894">
    <property type="entry name" value="HTH_DEOR_1"/>
    <property type="match status" value="1"/>
</dbReference>
<protein>
    <recommendedName>
        <fullName evidence="4">HTH deoR-type domain-containing protein</fullName>
    </recommendedName>
</protein>
<dbReference type="EMBL" id="CP011391">
    <property type="protein sequence ID" value="AMK54814.1"/>
    <property type="molecule type" value="Genomic_DNA"/>
</dbReference>
<dbReference type="GO" id="GO:0003677">
    <property type="term" value="F:DNA binding"/>
    <property type="evidence" value="ECO:0007669"/>
    <property type="project" value="UniProtKB-KW"/>
</dbReference>
<organism evidence="5 6">
    <name type="scientific">Faecalibaculum rodentium</name>
    <dbReference type="NCBI Taxonomy" id="1702221"/>
    <lineage>
        <taxon>Bacteria</taxon>
        <taxon>Bacillati</taxon>
        <taxon>Bacillota</taxon>
        <taxon>Erysipelotrichia</taxon>
        <taxon>Erysipelotrichales</taxon>
        <taxon>Erysipelotrichaceae</taxon>
        <taxon>Faecalibaculum</taxon>
    </lineage>
</organism>
<evidence type="ECO:0000256" key="1">
    <source>
        <dbReference type="ARBA" id="ARBA00023015"/>
    </source>
</evidence>
<dbReference type="KEGG" id="fro:AALO17_16800"/>
<keyword evidence="3" id="KW-0804">Transcription</keyword>
<dbReference type="GeneID" id="78478343"/>
<dbReference type="InterPro" id="IPR018356">
    <property type="entry name" value="Tscrpt_reg_HTH_DeoR_CS"/>
</dbReference>
<dbReference type="AlphaFoldDB" id="A0A140DVY7"/>
<dbReference type="Pfam" id="PF08220">
    <property type="entry name" value="HTH_DeoR"/>
    <property type="match status" value="1"/>
</dbReference>
<dbReference type="Pfam" id="PF00455">
    <property type="entry name" value="DeoRC"/>
    <property type="match status" value="1"/>
</dbReference>
<dbReference type="Proteomes" id="UP000069771">
    <property type="component" value="Chromosome"/>
</dbReference>
<evidence type="ECO:0000313" key="6">
    <source>
        <dbReference type="Proteomes" id="UP000069771"/>
    </source>
</evidence>